<dbReference type="RefSeq" id="XP_067511667.1">
    <property type="nucleotide sequence ID" value="XM_067655566.1"/>
</dbReference>
<name>I1BJ91_RHIO9</name>
<dbReference type="InParanoid" id="I1BJ91"/>
<dbReference type="VEuPathDB" id="FungiDB:RO3G_00975"/>
<dbReference type="AlphaFoldDB" id="I1BJ91"/>
<evidence type="ECO:0000313" key="1">
    <source>
        <dbReference type="EMBL" id="EIE76271.1"/>
    </source>
</evidence>
<protein>
    <submittedName>
        <fullName evidence="1">Uncharacterized protein</fullName>
    </submittedName>
</protein>
<evidence type="ECO:0000313" key="2">
    <source>
        <dbReference type="Proteomes" id="UP000009138"/>
    </source>
</evidence>
<gene>
    <name evidence="1" type="ORF">RO3G_00975</name>
</gene>
<dbReference type="EMBL" id="CH476732">
    <property type="protein sequence ID" value="EIE76271.1"/>
    <property type="molecule type" value="Genomic_DNA"/>
</dbReference>
<sequence length="64" mass="7572">MKMKFVHIGNMMLLKNNHFSSFTKRSWLQGKQLGVKETDMNYMNNCVFADDVAFHITLKRSMAW</sequence>
<proteinExistence type="predicted"/>
<accession>I1BJ91</accession>
<keyword evidence="2" id="KW-1185">Reference proteome</keyword>
<dbReference type="Proteomes" id="UP000009138">
    <property type="component" value="Unassembled WGS sequence"/>
</dbReference>
<organism evidence="1 2">
    <name type="scientific">Rhizopus delemar (strain RA 99-880 / ATCC MYA-4621 / FGSC 9543 / NRRL 43880)</name>
    <name type="common">Mucormycosis agent</name>
    <name type="synonym">Rhizopus arrhizus var. delemar</name>
    <dbReference type="NCBI Taxonomy" id="246409"/>
    <lineage>
        <taxon>Eukaryota</taxon>
        <taxon>Fungi</taxon>
        <taxon>Fungi incertae sedis</taxon>
        <taxon>Mucoromycota</taxon>
        <taxon>Mucoromycotina</taxon>
        <taxon>Mucoromycetes</taxon>
        <taxon>Mucorales</taxon>
        <taxon>Mucorineae</taxon>
        <taxon>Rhizopodaceae</taxon>
        <taxon>Rhizopus</taxon>
    </lineage>
</organism>
<dbReference type="GeneID" id="93607947"/>
<reference evidence="1 2" key="1">
    <citation type="journal article" date="2009" name="PLoS Genet.">
        <title>Genomic analysis of the basal lineage fungus Rhizopus oryzae reveals a whole-genome duplication.</title>
        <authorList>
            <person name="Ma L.-J."/>
            <person name="Ibrahim A.S."/>
            <person name="Skory C."/>
            <person name="Grabherr M.G."/>
            <person name="Burger G."/>
            <person name="Butler M."/>
            <person name="Elias M."/>
            <person name="Idnurm A."/>
            <person name="Lang B.F."/>
            <person name="Sone T."/>
            <person name="Abe A."/>
            <person name="Calvo S.E."/>
            <person name="Corrochano L.M."/>
            <person name="Engels R."/>
            <person name="Fu J."/>
            <person name="Hansberg W."/>
            <person name="Kim J.-M."/>
            <person name="Kodira C.D."/>
            <person name="Koehrsen M.J."/>
            <person name="Liu B."/>
            <person name="Miranda-Saavedra D."/>
            <person name="O'Leary S."/>
            <person name="Ortiz-Castellanos L."/>
            <person name="Poulter R."/>
            <person name="Rodriguez-Romero J."/>
            <person name="Ruiz-Herrera J."/>
            <person name="Shen Y.-Q."/>
            <person name="Zeng Q."/>
            <person name="Galagan J."/>
            <person name="Birren B.W."/>
            <person name="Cuomo C.A."/>
            <person name="Wickes B.L."/>
        </authorList>
    </citation>
    <scope>NUCLEOTIDE SEQUENCE [LARGE SCALE GENOMIC DNA]</scope>
    <source>
        <strain evidence="2">RA 99-880 / ATCC MYA-4621 / FGSC 9543 / NRRL 43880</strain>
    </source>
</reference>